<comment type="caution">
    <text evidence="2">The sequence shown here is derived from an EMBL/GenBank/DDBJ whole genome shotgun (WGS) entry which is preliminary data.</text>
</comment>
<name>A0A5R8WL01_9BACT</name>
<proteinExistence type="predicted"/>
<dbReference type="InterPro" id="IPR024284">
    <property type="entry name" value="DUF3826"/>
</dbReference>
<sequence length="230" mass="25060">MNSLFRSLLLAALLTTGSAALAQAPVSQPTESKDAAYTRTITERADKIVAKLEGLKPAKTTKVRDIIVGQYRALNEIHEGRKTKLAALKAQNPDEATKKAATEKIEAETTAALDKLHPKFLAQLGRQLSAAQVDQVKDGLTYGVLPITVRAYNDMLPTLTEAQKAQILAWLTEAREKAMDAGTSEQKHAWFGKYKGKINNYLSAAGIDMKQAGKDWDARRQRAAADAQGQ</sequence>
<dbReference type="EMBL" id="VAJM01000011">
    <property type="protein sequence ID" value="TLM89773.1"/>
    <property type="molecule type" value="Genomic_DNA"/>
</dbReference>
<dbReference type="Pfam" id="PF12875">
    <property type="entry name" value="DUF3826"/>
    <property type="match status" value="1"/>
</dbReference>
<evidence type="ECO:0000313" key="3">
    <source>
        <dbReference type="Proteomes" id="UP000305517"/>
    </source>
</evidence>
<accession>A0A5R8WL01</accession>
<gene>
    <name evidence="2" type="ORF">FDY95_19370</name>
</gene>
<keyword evidence="3" id="KW-1185">Reference proteome</keyword>
<evidence type="ECO:0000313" key="2">
    <source>
        <dbReference type="EMBL" id="TLM89773.1"/>
    </source>
</evidence>
<reference evidence="2 3" key="1">
    <citation type="submission" date="2019-05" db="EMBL/GenBank/DDBJ databases">
        <title>Hymenobacter edaphi sp. nov., isolated from abandoned arsenic-contaminated farmland soil.</title>
        <authorList>
            <person name="Nie L."/>
        </authorList>
    </citation>
    <scope>NUCLEOTIDE SEQUENCE [LARGE SCALE GENOMIC DNA]</scope>
    <source>
        <strain evidence="2 3">1-3-3-8</strain>
    </source>
</reference>
<organism evidence="2 3">
    <name type="scientific">Hymenobacter jeollabukensis</name>
    <dbReference type="NCBI Taxonomy" id="2025313"/>
    <lineage>
        <taxon>Bacteria</taxon>
        <taxon>Pseudomonadati</taxon>
        <taxon>Bacteroidota</taxon>
        <taxon>Cytophagia</taxon>
        <taxon>Cytophagales</taxon>
        <taxon>Hymenobacteraceae</taxon>
        <taxon>Hymenobacter</taxon>
    </lineage>
</organism>
<dbReference type="RefSeq" id="WP_138080182.1">
    <property type="nucleotide sequence ID" value="NZ_VAJM01000011.1"/>
</dbReference>
<evidence type="ECO:0000256" key="1">
    <source>
        <dbReference type="SAM" id="SignalP"/>
    </source>
</evidence>
<dbReference type="AlphaFoldDB" id="A0A5R8WL01"/>
<dbReference type="Proteomes" id="UP000305517">
    <property type="component" value="Unassembled WGS sequence"/>
</dbReference>
<feature type="signal peptide" evidence="1">
    <location>
        <begin position="1"/>
        <end position="22"/>
    </location>
</feature>
<protein>
    <submittedName>
        <fullName evidence="2">DUF3826 domain-containing protein</fullName>
    </submittedName>
</protein>
<keyword evidence="1" id="KW-0732">Signal</keyword>
<feature type="chain" id="PRO_5024286463" evidence="1">
    <location>
        <begin position="23"/>
        <end position="230"/>
    </location>
</feature>
<dbReference type="OrthoDB" id="1375905at2"/>